<proteinExistence type="predicted"/>
<dbReference type="OrthoDB" id="6638077at2"/>
<evidence type="ECO:0000313" key="2">
    <source>
        <dbReference type="Proteomes" id="UP000249005"/>
    </source>
</evidence>
<dbReference type="AlphaFoldDB" id="A0A2X4UVI4"/>
<accession>A0A2X4UVI4</accession>
<sequence>MTKTQKNILIGSALGLFLLVGSGMAYIWYNVYQNWDSLGERASIQEDRSGLYVTNGLGSDQIQEILVLEIGGNEYSLSVDADATERSVELPPVTSIVPYRIYGEAMMEGDTSLTVSGDGVLLPNDFLKKEMAKAKTMEAFFPTWEEAVRQLNPYHAGLVVEETDARFSPEEIAKAQERLDVKLPSYYLELAYEGRAWQVTIEGEESGKAFRLLAPSELMSAAEWVEKNVGNIDWKESRADIYRQLQKDVVFAVSGTEPWVIRYGDKPCEDGKRAMYTGRINYEDFLVEDSDPFTDYTYPGGYCDKAGDLTYWQGLMASALRDALPKEGFTFVTEDTELEVNRANESPEGELKGYLRGEWY</sequence>
<name>A0A2X4UVI4_9GAMM</name>
<dbReference type="RefSeq" id="WP_111741173.1">
    <property type="nucleotide sequence ID" value="NZ_LR698987.1"/>
</dbReference>
<gene>
    <name evidence="1" type="ORF">NCTC12151_02784</name>
</gene>
<dbReference type="EMBL" id="LS483470">
    <property type="protein sequence ID" value="SQI42903.1"/>
    <property type="molecule type" value="Genomic_DNA"/>
</dbReference>
<organism evidence="1 2">
    <name type="scientific">Leminorella richardii</name>
    <dbReference type="NCBI Taxonomy" id="158841"/>
    <lineage>
        <taxon>Bacteria</taxon>
        <taxon>Pseudomonadati</taxon>
        <taxon>Pseudomonadota</taxon>
        <taxon>Gammaproteobacteria</taxon>
        <taxon>Enterobacterales</taxon>
        <taxon>Budviciaceae</taxon>
        <taxon>Leminorella</taxon>
    </lineage>
</organism>
<protein>
    <submittedName>
        <fullName evidence="1">Uncharacterized protein</fullName>
    </submittedName>
</protein>
<dbReference type="Proteomes" id="UP000249005">
    <property type="component" value="Chromosome 1"/>
</dbReference>
<reference evidence="1 2" key="1">
    <citation type="submission" date="2018-06" db="EMBL/GenBank/DDBJ databases">
        <authorList>
            <consortium name="Pathogen Informatics"/>
            <person name="Doyle S."/>
        </authorList>
    </citation>
    <scope>NUCLEOTIDE SEQUENCE [LARGE SCALE GENOMIC DNA]</scope>
    <source>
        <strain evidence="1 2">NCTC12151</strain>
    </source>
</reference>
<keyword evidence="2" id="KW-1185">Reference proteome</keyword>
<evidence type="ECO:0000313" key="1">
    <source>
        <dbReference type="EMBL" id="SQI42903.1"/>
    </source>
</evidence>
<dbReference type="KEGG" id="lri:NCTC12151_02784"/>